<evidence type="ECO:0000313" key="3">
    <source>
        <dbReference type="Proteomes" id="UP000735302"/>
    </source>
</evidence>
<comment type="caution">
    <text evidence="2">The sequence shown here is derived from an EMBL/GenBank/DDBJ whole genome shotgun (WGS) entry which is preliminary data.</text>
</comment>
<accession>A0AAV4DIB3</accession>
<organism evidence="2 3">
    <name type="scientific">Plakobranchus ocellatus</name>
    <dbReference type="NCBI Taxonomy" id="259542"/>
    <lineage>
        <taxon>Eukaryota</taxon>
        <taxon>Metazoa</taxon>
        <taxon>Spiralia</taxon>
        <taxon>Lophotrochozoa</taxon>
        <taxon>Mollusca</taxon>
        <taxon>Gastropoda</taxon>
        <taxon>Heterobranchia</taxon>
        <taxon>Euthyneura</taxon>
        <taxon>Panpulmonata</taxon>
        <taxon>Sacoglossa</taxon>
        <taxon>Placobranchoidea</taxon>
        <taxon>Plakobranchidae</taxon>
        <taxon>Plakobranchus</taxon>
    </lineage>
</organism>
<proteinExistence type="predicted"/>
<name>A0AAV4DIB3_9GAST</name>
<sequence length="156" mass="17891">MNPDPDEHVHPGEEELEWGEGISVKKREKKPQSKYWAISEQARKMFPGERQCKMFCGGKNCKYCTPDNWTNKEMVIDGLYSHWVTDNILAMARMSDANIDKFKFLEQFEKLGIQTVINLQEPGEHAHCGAGNGQGGFSYDPQRLMAAKCKNENKEY</sequence>
<protein>
    <submittedName>
        <fullName evidence="2">Tyrosine phosphatase domain-containing protein 1</fullName>
    </submittedName>
</protein>
<evidence type="ECO:0000313" key="2">
    <source>
        <dbReference type="EMBL" id="GFO43954.1"/>
    </source>
</evidence>
<dbReference type="InterPro" id="IPR029021">
    <property type="entry name" value="Prot-tyrosine_phosphatase-like"/>
</dbReference>
<evidence type="ECO:0000256" key="1">
    <source>
        <dbReference type="SAM" id="MobiDB-lite"/>
    </source>
</evidence>
<dbReference type="InterPro" id="IPR050561">
    <property type="entry name" value="PTP"/>
</dbReference>
<keyword evidence="3" id="KW-1185">Reference proteome</keyword>
<dbReference type="SUPFAM" id="SSF52799">
    <property type="entry name" value="(Phosphotyrosine protein) phosphatases II"/>
    <property type="match status" value="1"/>
</dbReference>
<gene>
    <name evidence="2" type="ORF">PoB_007045900</name>
</gene>
<dbReference type="AlphaFoldDB" id="A0AAV4DIB3"/>
<feature type="compositionally biased region" description="Basic and acidic residues" evidence="1">
    <location>
        <begin position="1"/>
        <end position="13"/>
    </location>
</feature>
<reference evidence="2 3" key="1">
    <citation type="journal article" date="2021" name="Elife">
        <title>Chloroplast acquisition without the gene transfer in kleptoplastic sea slugs, Plakobranchus ocellatus.</title>
        <authorList>
            <person name="Maeda T."/>
            <person name="Takahashi S."/>
            <person name="Yoshida T."/>
            <person name="Shimamura S."/>
            <person name="Takaki Y."/>
            <person name="Nagai Y."/>
            <person name="Toyoda A."/>
            <person name="Suzuki Y."/>
            <person name="Arimoto A."/>
            <person name="Ishii H."/>
            <person name="Satoh N."/>
            <person name="Nishiyama T."/>
            <person name="Hasebe M."/>
            <person name="Maruyama T."/>
            <person name="Minagawa J."/>
            <person name="Obokata J."/>
            <person name="Shigenobu S."/>
        </authorList>
    </citation>
    <scope>NUCLEOTIDE SEQUENCE [LARGE SCALE GENOMIC DNA]</scope>
</reference>
<dbReference type="EMBL" id="BLXT01007928">
    <property type="protein sequence ID" value="GFO43954.1"/>
    <property type="molecule type" value="Genomic_DNA"/>
</dbReference>
<dbReference type="PANTHER" id="PTHR23339">
    <property type="entry name" value="TYROSINE SPECIFIC PROTEIN PHOSPHATASE AND DUAL SPECIFICITY PROTEIN PHOSPHATASE"/>
    <property type="match status" value="1"/>
</dbReference>
<feature type="region of interest" description="Disordered" evidence="1">
    <location>
        <begin position="1"/>
        <end position="25"/>
    </location>
</feature>
<dbReference type="Proteomes" id="UP000735302">
    <property type="component" value="Unassembled WGS sequence"/>
</dbReference>